<dbReference type="RefSeq" id="WP_089526109.1">
    <property type="nucleotide sequence ID" value="NZ_NMUQ01000003.1"/>
</dbReference>
<dbReference type="SUPFAM" id="SSF46689">
    <property type="entry name" value="Homeodomain-like"/>
    <property type="match status" value="1"/>
</dbReference>
<dbReference type="PANTHER" id="PTHR43479">
    <property type="entry name" value="ACREF/ENVCD OPERON REPRESSOR-RELATED"/>
    <property type="match status" value="1"/>
</dbReference>
<dbReference type="InterPro" id="IPR050624">
    <property type="entry name" value="HTH-type_Tx_Regulator"/>
</dbReference>
<evidence type="ECO:0000256" key="2">
    <source>
        <dbReference type="PROSITE-ProRule" id="PRU00335"/>
    </source>
</evidence>
<evidence type="ECO:0000256" key="1">
    <source>
        <dbReference type="ARBA" id="ARBA00023125"/>
    </source>
</evidence>
<dbReference type="Pfam" id="PF00440">
    <property type="entry name" value="TetR_N"/>
    <property type="match status" value="1"/>
</dbReference>
<comment type="caution">
    <text evidence="4">The sequence shown here is derived from an EMBL/GenBank/DDBJ whole genome shotgun (WGS) entry which is preliminary data.</text>
</comment>
<dbReference type="EMBL" id="NMUQ01000003">
    <property type="protein sequence ID" value="OXM13403.1"/>
    <property type="molecule type" value="Genomic_DNA"/>
</dbReference>
<proteinExistence type="predicted"/>
<keyword evidence="1 2" id="KW-0238">DNA-binding</keyword>
<reference evidence="4 5" key="1">
    <citation type="submission" date="2017-07" db="EMBL/GenBank/DDBJ databases">
        <title>Paenibacillus herberti R33 genome sequencing and assembly.</title>
        <authorList>
            <person name="Su W."/>
        </authorList>
    </citation>
    <scope>NUCLEOTIDE SEQUENCE [LARGE SCALE GENOMIC DNA]</scope>
    <source>
        <strain evidence="4 5">R33</strain>
    </source>
</reference>
<feature type="domain" description="HTH tetR-type" evidence="3">
    <location>
        <begin position="10"/>
        <end position="70"/>
    </location>
</feature>
<dbReference type="PROSITE" id="PS50977">
    <property type="entry name" value="HTH_TETR_2"/>
    <property type="match status" value="1"/>
</dbReference>
<dbReference type="InterPro" id="IPR039532">
    <property type="entry name" value="TetR_C_Firmicutes"/>
</dbReference>
<evidence type="ECO:0000313" key="5">
    <source>
        <dbReference type="Proteomes" id="UP000215145"/>
    </source>
</evidence>
<dbReference type="Gene3D" id="1.10.357.10">
    <property type="entry name" value="Tetracycline Repressor, domain 2"/>
    <property type="match status" value="1"/>
</dbReference>
<organism evidence="4 5">
    <name type="scientific">Paenibacillus herberti</name>
    <dbReference type="NCBI Taxonomy" id="1619309"/>
    <lineage>
        <taxon>Bacteria</taxon>
        <taxon>Bacillati</taxon>
        <taxon>Bacillota</taxon>
        <taxon>Bacilli</taxon>
        <taxon>Bacillales</taxon>
        <taxon>Paenibacillaceae</taxon>
        <taxon>Paenibacillus</taxon>
    </lineage>
</organism>
<keyword evidence="5" id="KW-1185">Reference proteome</keyword>
<dbReference type="Pfam" id="PF14278">
    <property type="entry name" value="TetR_C_8"/>
    <property type="match status" value="1"/>
</dbReference>
<feature type="DNA-binding region" description="H-T-H motif" evidence="2">
    <location>
        <begin position="33"/>
        <end position="52"/>
    </location>
</feature>
<accession>A0A229NU42</accession>
<gene>
    <name evidence="4" type="ORF">CGZ75_20295</name>
</gene>
<dbReference type="InterPro" id="IPR001647">
    <property type="entry name" value="HTH_TetR"/>
</dbReference>
<dbReference type="InterPro" id="IPR009057">
    <property type="entry name" value="Homeodomain-like_sf"/>
</dbReference>
<evidence type="ECO:0000259" key="3">
    <source>
        <dbReference type="PROSITE" id="PS50977"/>
    </source>
</evidence>
<dbReference type="Proteomes" id="UP000215145">
    <property type="component" value="Unassembled WGS sequence"/>
</dbReference>
<protein>
    <submittedName>
        <fullName evidence="4">TetR family transcriptional regulator</fullName>
    </submittedName>
</protein>
<name>A0A229NU42_9BACL</name>
<dbReference type="GO" id="GO:0003677">
    <property type="term" value="F:DNA binding"/>
    <property type="evidence" value="ECO:0007669"/>
    <property type="project" value="UniProtKB-UniRule"/>
</dbReference>
<dbReference type="PANTHER" id="PTHR43479:SF7">
    <property type="entry name" value="TETR-FAMILY TRANSCRIPTIONAL REGULATOR"/>
    <property type="match status" value="1"/>
</dbReference>
<dbReference type="OrthoDB" id="9810250at2"/>
<dbReference type="AlphaFoldDB" id="A0A229NU42"/>
<evidence type="ECO:0000313" key="4">
    <source>
        <dbReference type="EMBL" id="OXM13403.1"/>
    </source>
</evidence>
<sequence>MAEKLDRRKAKTKQHLYQALMSLLAEKSADTITVTEIAERANVNRGTFYLHYKDVADMLQQLKDEVCEHLSERIEKLNLADAMRYADMEEPYPVSVKLFEEIANHAEFLRLMLGPGGDLTYVIRLRELFTARMYHNLQLNMPDKLSIPMDYLVAYLTSANFGVVLHWIETGMSIPPEKMAKIMSSTVNFGPLVTLGIRQAP</sequence>